<dbReference type="PANTHER" id="PTHR42852">
    <property type="entry name" value="THIOL:DISULFIDE INTERCHANGE PROTEIN DSBE"/>
    <property type="match status" value="1"/>
</dbReference>
<dbReference type="InterPro" id="IPR050553">
    <property type="entry name" value="Thioredoxin_ResA/DsbE_sf"/>
</dbReference>
<keyword evidence="2" id="KW-0201">Cytochrome c-type biogenesis</keyword>
<dbReference type="OrthoDB" id="9815205at2"/>
<dbReference type="STRING" id="1586267.GCA_001418685_01396"/>
<dbReference type="InterPro" id="IPR036249">
    <property type="entry name" value="Thioredoxin-like_sf"/>
</dbReference>
<reference evidence="6 7" key="1">
    <citation type="submission" date="2016-01" db="EMBL/GenBank/DDBJ databases">
        <authorList>
            <person name="McClelland M."/>
            <person name="Jain A."/>
            <person name="Saraogi P."/>
            <person name="Mendelson R."/>
            <person name="Westerman R."/>
            <person name="SanMiguel P."/>
            <person name="Csonka L."/>
        </authorList>
    </citation>
    <scope>NUCLEOTIDE SEQUENCE [LARGE SCALE GENOMIC DNA]</scope>
    <source>
        <strain evidence="6 7">R-53146</strain>
    </source>
</reference>
<sequence>MVKKIYSYLFLIFFNVIIGQALSVPSTKVIHDIKVITFSDLKNIIEDENDKFLVVNFWATWCMPCVVEIPSFMKINEKYKNNAGYKMILINLNPVKNIEFVKRFMRKYSISTDVYLLDDLENMEEWIPSIDPSWEGSIPATVFYKKGIKILFKEQVLNEKELDAIISSNVLTVQHSPEIPK</sequence>
<organism evidence="6 7">
    <name type="scientific">Apibacter mensalis</name>
    <dbReference type="NCBI Taxonomy" id="1586267"/>
    <lineage>
        <taxon>Bacteria</taxon>
        <taxon>Pseudomonadati</taxon>
        <taxon>Bacteroidota</taxon>
        <taxon>Flavobacteriia</taxon>
        <taxon>Flavobacteriales</taxon>
        <taxon>Weeksellaceae</taxon>
        <taxon>Apibacter</taxon>
    </lineage>
</organism>
<evidence type="ECO:0000256" key="2">
    <source>
        <dbReference type="ARBA" id="ARBA00022748"/>
    </source>
</evidence>
<name>A0A0X3AR43_9FLAO</name>
<evidence type="ECO:0000256" key="3">
    <source>
        <dbReference type="ARBA" id="ARBA00023157"/>
    </source>
</evidence>
<keyword evidence="7" id="KW-1185">Reference proteome</keyword>
<dbReference type="InterPro" id="IPR013766">
    <property type="entry name" value="Thioredoxin_domain"/>
</dbReference>
<keyword evidence="4" id="KW-0676">Redox-active center</keyword>
<dbReference type="GO" id="GO:0016491">
    <property type="term" value="F:oxidoreductase activity"/>
    <property type="evidence" value="ECO:0007669"/>
    <property type="project" value="InterPro"/>
</dbReference>
<accession>A0A0X3AR43</accession>
<dbReference type="RefSeq" id="WP_055425726.1">
    <property type="nucleotide sequence ID" value="NZ_FCOR01000008.1"/>
</dbReference>
<feature type="domain" description="Thioredoxin" evidence="5">
    <location>
        <begin position="16"/>
        <end position="167"/>
    </location>
</feature>
<dbReference type="GO" id="GO:0017004">
    <property type="term" value="P:cytochrome complex assembly"/>
    <property type="evidence" value="ECO:0007669"/>
    <property type="project" value="UniProtKB-KW"/>
</dbReference>
<dbReference type="EMBL" id="FCOR01000008">
    <property type="protein sequence ID" value="CVK16535.1"/>
    <property type="molecule type" value="Genomic_DNA"/>
</dbReference>
<evidence type="ECO:0000259" key="5">
    <source>
        <dbReference type="PROSITE" id="PS51352"/>
    </source>
</evidence>
<gene>
    <name evidence="6" type="ORF">Ga0061079_10835</name>
</gene>
<evidence type="ECO:0000313" key="7">
    <source>
        <dbReference type="Proteomes" id="UP000182761"/>
    </source>
</evidence>
<dbReference type="GO" id="GO:0030313">
    <property type="term" value="C:cell envelope"/>
    <property type="evidence" value="ECO:0007669"/>
    <property type="project" value="UniProtKB-SubCell"/>
</dbReference>
<evidence type="ECO:0000313" key="6">
    <source>
        <dbReference type="EMBL" id="CVK16535.1"/>
    </source>
</evidence>
<dbReference type="SUPFAM" id="SSF52833">
    <property type="entry name" value="Thioredoxin-like"/>
    <property type="match status" value="1"/>
</dbReference>
<dbReference type="AlphaFoldDB" id="A0A0X3AR43"/>
<proteinExistence type="predicted"/>
<dbReference type="PROSITE" id="PS51352">
    <property type="entry name" value="THIOREDOXIN_2"/>
    <property type="match status" value="1"/>
</dbReference>
<dbReference type="Proteomes" id="UP000182761">
    <property type="component" value="Unassembled WGS sequence"/>
</dbReference>
<evidence type="ECO:0000256" key="1">
    <source>
        <dbReference type="ARBA" id="ARBA00004196"/>
    </source>
</evidence>
<dbReference type="InterPro" id="IPR000866">
    <property type="entry name" value="AhpC/TSA"/>
</dbReference>
<dbReference type="PANTHER" id="PTHR42852:SF6">
    <property type="entry name" value="THIOL:DISULFIDE INTERCHANGE PROTEIN DSBE"/>
    <property type="match status" value="1"/>
</dbReference>
<dbReference type="Gene3D" id="3.40.30.10">
    <property type="entry name" value="Glutaredoxin"/>
    <property type="match status" value="1"/>
</dbReference>
<dbReference type="CDD" id="cd02966">
    <property type="entry name" value="TlpA_like_family"/>
    <property type="match status" value="1"/>
</dbReference>
<comment type="subcellular location">
    <subcellularLocation>
        <location evidence="1">Cell envelope</location>
    </subcellularLocation>
</comment>
<dbReference type="GO" id="GO:0016209">
    <property type="term" value="F:antioxidant activity"/>
    <property type="evidence" value="ECO:0007669"/>
    <property type="project" value="InterPro"/>
</dbReference>
<protein>
    <submittedName>
        <fullName evidence="6">AhpC/TSA family protein</fullName>
    </submittedName>
</protein>
<keyword evidence="3" id="KW-1015">Disulfide bond</keyword>
<evidence type="ECO:0000256" key="4">
    <source>
        <dbReference type="ARBA" id="ARBA00023284"/>
    </source>
</evidence>
<dbReference type="Pfam" id="PF00578">
    <property type="entry name" value="AhpC-TSA"/>
    <property type="match status" value="1"/>
</dbReference>